<evidence type="ECO:0000256" key="4">
    <source>
        <dbReference type="ARBA" id="ARBA00022475"/>
    </source>
</evidence>
<protein>
    <submittedName>
        <fullName evidence="9">Cation:proton antiporter</fullName>
    </submittedName>
</protein>
<keyword evidence="6 8" id="KW-1133">Transmembrane helix</keyword>
<evidence type="ECO:0000313" key="10">
    <source>
        <dbReference type="Proteomes" id="UP000229307"/>
    </source>
</evidence>
<feature type="transmembrane region" description="Helical" evidence="8">
    <location>
        <begin position="56"/>
        <end position="78"/>
    </location>
</feature>
<dbReference type="PANTHER" id="PTHR34702">
    <property type="entry name" value="NA(+)/H(+) ANTIPORTER SUBUNIT F1"/>
    <property type="match status" value="1"/>
</dbReference>
<proteinExistence type="inferred from homology"/>
<dbReference type="AlphaFoldDB" id="A0A2M7S950"/>
<keyword evidence="4" id="KW-1003">Cell membrane</keyword>
<keyword evidence="3" id="KW-0813">Transport</keyword>
<evidence type="ECO:0000256" key="3">
    <source>
        <dbReference type="ARBA" id="ARBA00022448"/>
    </source>
</evidence>
<evidence type="ECO:0000256" key="2">
    <source>
        <dbReference type="ARBA" id="ARBA00009212"/>
    </source>
</evidence>
<dbReference type="InterPro" id="IPR007208">
    <property type="entry name" value="MrpF/PhaF-like"/>
</dbReference>
<evidence type="ECO:0000256" key="8">
    <source>
        <dbReference type="SAM" id="Phobius"/>
    </source>
</evidence>
<comment type="caution">
    <text evidence="9">The sequence shown here is derived from an EMBL/GenBank/DDBJ whole genome shotgun (WGS) entry which is preliminary data.</text>
</comment>
<evidence type="ECO:0000256" key="1">
    <source>
        <dbReference type="ARBA" id="ARBA00004651"/>
    </source>
</evidence>
<gene>
    <name evidence="9" type="ORF">COY52_08395</name>
</gene>
<dbReference type="Pfam" id="PF04066">
    <property type="entry name" value="MrpF_PhaF"/>
    <property type="match status" value="1"/>
</dbReference>
<keyword evidence="5 8" id="KW-0812">Transmembrane</keyword>
<accession>A0A2M7S950</accession>
<sequence length="85" mass="9539">MITFLLVILGICCFLCLYRVARGPTTADRAVATDILGILVVGFCAFFSLKTKQDWYMNIALIWTLLGFLGTITLAKYLEGKHFDE</sequence>
<dbReference type="GO" id="GO:0015385">
    <property type="term" value="F:sodium:proton antiporter activity"/>
    <property type="evidence" value="ECO:0007669"/>
    <property type="project" value="TreeGrafter"/>
</dbReference>
<dbReference type="EMBL" id="PFMR01000220">
    <property type="protein sequence ID" value="PIZ16000.1"/>
    <property type="molecule type" value="Genomic_DNA"/>
</dbReference>
<dbReference type="GO" id="GO:0005886">
    <property type="term" value="C:plasma membrane"/>
    <property type="evidence" value="ECO:0007669"/>
    <property type="project" value="UniProtKB-SubCell"/>
</dbReference>
<evidence type="ECO:0000313" key="9">
    <source>
        <dbReference type="EMBL" id="PIZ16000.1"/>
    </source>
</evidence>
<reference evidence="10" key="1">
    <citation type="submission" date="2017-09" db="EMBL/GenBank/DDBJ databases">
        <title>Depth-based differentiation of microbial function through sediment-hosted aquifers and enrichment of novel symbionts in the deep terrestrial subsurface.</title>
        <authorList>
            <person name="Probst A.J."/>
            <person name="Ladd B."/>
            <person name="Jarett J.K."/>
            <person name="Geller-Mcgrath D.E."/>
            <person name="Sieber C.M.K."/>
            <person name="Emerson J.B."/>
            <person name="Anantharaman K."/>
            <person name="Thomas B.C."/>
            <person name="Malmstrom R."/>
            <person name="Stieglmeier M."/>
            <person name="Klingl A."/>
            <person name="Woyke T."/>
            <person name="Ryan C.M."/>
            <person name="Banfield J.F."/>
        </authorList>
    </citation>
    <scope>NUCLEOTIDE SEQUENCE [LARGE SCALE GENOMIC DNA]</scope>
</reference>
<evidence type="ECO:0000256" key="6">
    <source>
        <dbReference type="ARBA" id="ARBA00022989"/>
    </source>
</evidence>
<comment type="subcellular location">
    <subcellularLocation>
        <location evidence="1">Cell membrane</location>
        <topology evidence="1">Multi-pass membrane protein</topology>
    </subcellularLocation>
</comment>
<evidence type="ECO:0000256" key="5">
    <source>
        <dbReference type="ARBA" id="ARBA00022692"/>
    </source>
</evidence>
<comment type="similarity">
    <text evidence="2">Belongs to the CPA3 antiporters (TC 2.A.63) subunit F family.</text>
</comment>
<dbReference type="PANTHER" id="PTHR34702:SF1">
    <property type="entry name" value="NA(+)_H(+) ANTIPORTER SUBUNIT F"/>
    <property type="match status" value="1"/>
</dbReference>
<name>A0A2M7S950_9BACT</name>
<evidence type="ECO:0000256" key="7">
    <source>
        <dbReference type="ARBA" id="ARBA00023136"/>
    </source>
</evidence>
<organism evidence="9 10">
    <name type="scientific">Candidatus Desantisbacteria bacterium CG_4_10_14_0_8_um_filter_48_22</name>
    <dbReference type="NCBI Taxonomy" id="1974543"/>
    <lineage>
        <taxon>Bacteria</taxon>
        <taxon>Candidatus Desantisiibacteriota</taxon>
    </lineage>
</organism>
<dbReference type="Proteomes" id="UP000229307">
    <property type="component" value="Unassembled WGS sequence"/>
</dbReference>
<keyword evidence="7 8" id="KW-0472">Membrane</keyword>
<feature type="transmembrane region" description="Helical" evidence="8">
    <location>
        <begin position="32"/>
        <end position="49"/>
    </location>
</feature>